<dbReference type="EMBL" id="MSFO01000008">
    <property type="protein sequence ID" value="PLB44914.1"/>
    <property type="molecule type" value="Genomic_DNA"/>
</dbReference>
<feature type="compositionally biased region" description="Low complexity" evidence="1">
    <location>
        <begin position="262"/>
        <end position="273"/>
    </location>
</feature>
<comment type="caution">
    <text evidence="4">The sequence shown here is derived from an EMBL/GenBank/DDBJ whole genome shotgun (WGS) entry which is preliminary data.</text>
</comment>
<dbReference type="GeneID" id="36557697"/>
<feature type="transmembrane region" description="Helical" evidence="2">
    <location>
        <begin position="52"/>
        <end position="75"/>
    </location>
</feature>
<dbReference type="VEuPathDB" id="FungiDB:P170DRAFT_440121"/>
<evidence type="ECO:0000313" key="4">
    <source>
        <dbReference type="EMBL" id="PLB44914.1"/>
    </source>
</evidence>
<keyword evidence="2" id="KW-0472">Membrane</keyword>
<protein>
    <recommendedName>
        <fullName evidence="3">DUF7703 domain-containing protein</fullName>
    </recommendedName>
</protein>
<reference evidence="4 5" key="1">
    <citation type="submission" date="2016-12" db="EMBL/GenBank/DDBJ databases">
        <title>The genomes of Aspergillus section Nigri reveals drivers in fungal speciation.</title>
        <authorList>
            <consortium name="DOE Joint Genome Institute"/>
            <person name="Vesth T.C."/>
            <person name="Nybo J."/>
            <person name="Theobald S."/>
            <person name="Brandl J."/>
            <person name="Frisvad J.C."/>
            <person name="Nielsen K.F."/>
            <person name="Lyhne E.K."/>
            <person name="Kogle M.E."/>
            <person name="Kuo A."/>
            <person name="Riley R."/>
            <person name="Clum A."/>
            <person name="Nolan M."/>
            <person name="Lipzen A."/>
            <person name="Salamov A."/>
            <person name="Henrissat B."/>
            <person name="Wiebenga A."/>
            <person name="De Vries R.P."/>
            <person name="Grigoriev I.V."/>
            <person name="Mortensen U.H."/>
            <person name="Andersen M.R."/>
            <person name="Baker S.E."/>
        </authorList>
    </citation>
    <scope>NUCLEOTIDE SEQUENCE [LARGE SCALE GENOMIC DNA]</scope>
    <source>
        <strain evidence="4 5">IBT 23096</strain>
    </source>
</reference>
<evidence type="ECO:0000256" key="2">
    <source>
        <dbReference type="SAM" id="Phobius"/>
    </source>
</evidence>
<dbReference type="OrthoDB" id="405906at2759"/>
<dbReference type="Proteomes" id="UP000234275">
    <property type="component" value="Unassembled WGS sequence"/>
</dbReference>
<organism evidence="4 5">
    <name type="scientific">Aspergillus steynii IBT 23096</name>
    <dbReference type="NCBI Taxonomy" id="1392250"/>
    <lineage>
        <taxon>Eukaryota</taxon>
        <taxon>Fungi</taxon>
        <taxon>Dikarya</taxon>
        <taxon>Ascomycota</taxon>
        <taxon>Pezizomycotina</taxon>
        <taxon>Eurotiomycetes</taxon>
        <taxon>Eurotiomycetidae</taxon>
        <taxon>Eurotiales</taxon>
        <taxon>Aspergillaceae</taxon>
        <taxon>Aspergillus</taxon>
        <taxon>Aspergillus subgen. Circumdati</taxon>
    </lineage>
</organism>
<evidence type="ECO:0000256" key="1">
    <source>
        <dbReference type="SAM" id="MobiDB-lite"/>
    </source>
</evidence>
<dbReference type="RefSeq" id="XP_024700216.1">
    <property type="nucleotide sequence ID" value="XM_024849998.1"/>
</dbReference>
<sequence length="388" mass="43397">MAQDAQDPTTPASEMPSVLVLLLVSFIAIGLYNGLELFFWIFDFFKHRRGCYFWSMIISVIGLLMFAVAQIILFFNLASTYVWGVLIAFGYVIMSTALVMVLYSRLHLVTSQRISRYVLWLVIITTLLFPIPMQIIFFVGIFKPSMRAIQISLIYERLVVTVSCAREYIILGIYNFEAFRSLKPVISIKGRQGRRVRQILVATTLIIVFLDAGLLITEFQDRRVIKMTYSSFAISVKLKMEFAILNKLINLVQAPSISSSLPSDPLSSDQQPINPQSRPRSRAHSIAHACNPFRRSNTPNSRAENCLASAELGTNGTCTRTRRCTLDEYHESVNEQASGTHHTPASEMHTFVSSSSQALSLDELVRHPSAALSSGSGKGVVVTHESKC</sequence>
<keyword evidence="2" id="KW-0812">Transmembrane</keyword>
<evidence type="ECO:0000259" key="3">
    <source>
        <dbReference type="Pfam" id="PF24802"/>
    </source>
</evidence>
<feature type="transmembrane region" description="Helical" evidence="2">
    <location>
        <begin position="81"/>
        <end position="106"/>
    </location>
</feature>
<dbReference type="PANTHER" id="PTHR37013:SF5">
    <property type="entry name" value="INTEGRAL MEMBRANE PROTEIN"/>
    <property type="match status" value="1"/>
</dbReference>
<feature type="transmembrane region" description="Helical" evidence="2">
    <location>
        <begin position="196"/>
        <end position="216"/>
    </location>
</feature>
<name>A0A2I2FWC0_9EURO</name>
<feature type="domain" description="DUF7703" evidence="3">
    <location>
        <begin position="18"/>
        <end position="253"/>
    </location>
</feature>
<proteinExistence type="predicted"/>
<feature type="transmembrane region" description="Helical" evidence="2">
    <location>
        <begin position="118"/>
        <end position="142"/>
    </location>
</feature>
<gene>
    <name evidence="4" type="ORF">P170DRAFT_440121</name>
</gene>
<accession>A0A2I2FWC0</accession>
<dbReference type="AlphaFoldDB" id="A0A2I2FWC0"/>
<dbReference type="Pfam" id="PF24802">
    <property type="entry name" value="DUF7703"/>
    <property type="match status" value="1"/>
</dbReference>
<keyword evidence="5" id="KW-1185">Reference proteome</keyword>
<evidence type="ECO:0000313" key="5">
    <source>
        <dbReference type="Proteomes" id="UP000234275"/>
    </source>
</evidence>
<keyword evidence="2" id="KW-1133">Transmembrane helix</keyword>
<feature type="transmembrane region" description="Helical" evidence="2">
    <location>
        <begin position="18"/>
        <end position="40"/>
    </location>
</feature>
<feature type="region of interest" description="Disordered" evidence="1">
    <location>
        <begin position="262"/>
        <end position="284"/>
    </location>
</feature>
<dbReference type="PANTHER" id="PTHR37013">
    <property type="entry name" value="INTEGRAL MEMBRANE PROTEIN (AFU_ORTHOLOGUE AFUA_1G05950)-RELATED"/>
    <property type="match status" value="1"/>
</dbReference>
<dbReference type="InterPro" id="IPR056120">
    <property type="entry name" value="DUF7703"/>
</dbReference>